<feature type="transmembrane region" description="Helical" evidence="10">
    <location>
        <begin position="284"/>
        <end position="303"/>
    </location>
</feature>
<keyword evidence="12" id="KW-1185">Reference proteome</keyword>
<dbReference type="AlphaFoldDB" id="A0A168B9N0"/>
<feature type="active site" evidence="8">
    <location>
        <position position="303"/>
    </location>
</feature>
<dbReference type="PANTHER" id="PTHR23129:SF0">
    <property type="entry name" value="ACYL-COENZYME A DIPHOSPHATASE FITM2"/>
    <property type="match status" value="1"/>
</dbReference>
<protein>
    <recommendedName>
        <fullName evidence="8">Acyl-coenzyme A diphosphatase SCS3</fullName>
        <ecNumber evidence="8">3.6.1.-</ecNumber>
    </recommendedName>
    <alternativeName>
        <fullName evidence="8">FIT family protein SCS3</fullName>
    </alternativeName>
</protein>
<dbReference type="PANTHER" id="PTHR23129">
    <property type="entry name" value="ACYL-COENZYME A DIPHOSPHATASE FITM2"/>
    <property type="match status" value="1"/>
</dbReference>
<feature type="transmembrane region" description="Helical" evidence="10">
    <location>
        <begin position="144"/>
        <end position="164"/>
    </location>
</feature>
<feature type="compositionally biased region" description="Low complexity" evidence="9">
    <location>
        <begin position="14"/>
        <end position="38"/>
    </location>
</feature>
<evidence type="ECO:0000256" key="7">
    <source>
        <dbReference type="ARBA" id="ARBA00023136"/>
    </source>
</evidence>
<dbReference type="EMBL" id="AZGY01000010">
    <property type="protein sequence ID" value="KZZ94998.1"/>
    <property type="molecule type" value="Genomic_DNA"/>
</dbReference>
<dbReference type="STRING" id="1081109.A0A168B9N0"/>
<organism evidence="11 12">
    <name type="scientific">Moelleriella libera RCEF 2490</name>
    <dbReference type="NCBI Taxonomy" id="1081109"/>
    <lineage>
        <taxon>Eukaryota</taxon>
        <taxon>Fungi</taxon>
        <taxon>Dikarya</taxon>
        <taxon>Ascomycota</taxon>
        <taxon>Pezizomycotina</taxon>
        <taxon>Sordariomycetes</taxon>
        <taxon>Hypocreomycetidae</taxon>
        <taxon>Hypocreales</taxon>
        <taxon>Clavicipitaceae</taxon>
        <taxon>Moelleriella</taxon>
    </lineage>
</organism>
<comment type="catalytic activity">
    <reaction evidence="8">
        <text>hexadecanoyl-CoA + H2O = S-hexadecanoyl-4'-phosphopantetheine + adenosine 3',5'-bisphosphate + 2 H(+)</text>
        <dbReference type="Rhea" id="RHEA:50032"/>
        <dbReference type="ChEBI" id="CHEBI:15377"/>
        <dbReference type="ChEBI" id="CHEBI:15378"/>
        <dbReference type="ChEBI" id="CHEBI:57379"/>
        <dbReference type="ChEBI" id="CHEBI:58343"/>
        <dbReference type="ChEBI" id="CHEBI:132018"/>
    </reaction>
</comment>
<comment type="catalytic activity">
    <reaction evidence="8">
        <text>(9Z)-octadecenoyl-CoA + H2O = S-(9Z-octadecenoyl)-4'-phosphopantetheine + adenosine 3',5'-bisphosphate + 2 H(+)</text>
        <dbReference type="Rhea" id="RHEA:65564"/>
        <dbReference type="ChEBI" id="CHEBI:15377"/>
        <dbReference type="ChEBI" id="CHEBI:15378"/>
        <dbReference type="ChEBI" id="CHEBI:57387"/>
        <dbReference type="ChEBI" id="CHEBI:58343"/>
        <dbReference type="ChEBI" id="CHEBI:156553"/>
    </reaction>
</comment>
<comment type="subcellular location">
    <subcellularLocation>
        <location evidence="1 8">Endoplasmic reticulum membrane</location>
        <topology evidence="1 8">Multi-pass membrane protein</topology>
    </subcellularLocation>
</comment>
<evidence type="ECO:0000256" key="2">
    <source>
        <dbReference type="ARBA" id="ARBA00022692"/>
    </source>
</evidence>
<dbReference type="GO" id="GO:0010945">
    <property type="term" value="F:coenzyme A diphosphatase activity"/>
    <property type="evidence" value="ECO:0007669"/>
    <property type="project" value="InterPro"/>
</dbReference>
<evidence type="ECO:0000256" key="1">
    <source>
        <dbReference type="ARBA" id="ARBA00004477"/>
    </source>
</evidence>
<name>A0A168B9N0_9HYPO</name>
<evidence type="ECO:0000313" key="12">
    <source>
        <dbReference type="Proteomes" id="UP000078544"/>
    </source>
</evidence>
<evidence type="ECO:0000256" key="3">
    <source>
        <dbReference type="ARBA" id="ARBA00022801"/>
    </source>
</evidence>
<comment type="catalytic activity">
    <reaction evidence="8">
        <text>an acyl-CoA + H2O = an acyl-4'-phosphopantetheine + adenosine 3',5'-bisphosphate + 2 H(+)</text>
        <dbReference type="Rhea" id="RHEA:50044"/>
        <dbReference type="ChEBI" id="CHEBI:15377"/>
        <dbReference type="ChEBI" id="CHEBI:15378"/>
        <dbReference type="ChEBI" id="CHEBI:58342"/>
        <dbReference type="ChEBI" id="CHEBI:58343"/>
        <dbReference type="ChEBI" id="CHEBI:132023"/>
    </reaction>
</comment>
<keyword evidence="2 8" id="KW-0812">Transmembrane</keyword>
<keyword evidence="4 8" id="KW-0256">Endoplasmic reticulum</keyword>
<feature type="transmembrane region" description="Helical" evidence="10">
    <location>
        <begin position="46"/>
        <end position="64"/>
    </location>
</feature>
<keyword evidence="8" id="KW-0594">Phospholipid biosynthesis</keyword>
<comment type="catalytic activity">
    <reaction evidence="8">
        <text>(5Z,8Z,11Z,14Z)-eicosatetraenoyl-CoA + H2O = S-(5Z,8Z,11Z,14Z-eicosatetraenoyl)-4'-phosphopantetheine + adenosine 3',5'-bisphosphate + 2 H(+)</text>
        <dbReference type="Rhea" id="RHEA:65568"/>
        <dbReference type="ChEBI" id="CHEBI:15377"/>
        <dbReference type="ChEBI" id="CHEBI:15378"/>
        <dbReference type="ChEBI" id="CHEBI:57368"/>
        <dbReference type="ChEBI" id="CHEBI:58343"/>
        <dbReference type="ChEBI" id="CHEBI:156554"/>
    </reaction>
</comment>
<evidence type="ECO:0000256" key="6">
    <source>
        <dbReference type="ARBA" id="ARBA00023098"/>
    </source>
</evidence>
<feature type="active site" evidence="8">
    <location>
        <position position="214"/>
    </location>
</feature>
<evidence type="ECO:0000256" key="8">
    <source>
        <dbReference type="HAMAP-Rule" id="MF_03231"/>
    </source>
</evidence>
<reference evidence="11 12" key="1">
    <citation type="journal article" date="2016" name="Genome Biol. Evol.">
        <title>Divergent and convergent evolution of fungal pathogenicity.</title>
        <authorList>
            <person name="Shang Y."/>
            <person name="Xiao G."/>
            <person name="Zheng P."/>
            <person name="Cen K."/>
            <person name="Zhan S."/>
            <person name="Wang C."/>
        </authorList>
    </citation>
    <scope>NUCLEOTIDE SEQUENCE [LARGE SCALE GENOMIC DNA]</scope>
    <source>
        <strain evidence="11 12">RCEF 2490</strain>
    </source>
</reference>
<feature type="transmembrane region" description="Helical" evidence="10">
    <location>
        <begin position="106"/>
        <end position="124"/>
    </location>
</feature>
<dbReference type="EC" id="3.6.1.-" evidence="8"/>
<keyword evidence="8" id="KW-1208">Phospholipid metabolism</keyword>
<feature type="region of interest" description="Disordered" evidence="9">
    <location>
        <begin position="1"/>
        <end position="38"/>
    </location>
</feature>
<dbReference type="InterPro" id="IPR019388">
    <property type="entry name" value="FIT"/>
</dbReference>
<comment type="similarity">
    <text evidence="8">Belongs to the FIT family. Fungal FIT2B/SCS3 subfamily.</text>
</comment>
<dbReference type="HAMAP" id="MF_03231">
    <property type="entry name" value="SCS3"/>
    <property type="match status" value="1"/>
</dbReference>
<evidence type="ECO:0000256" key="5">
    <source>
        <dbReference type="ARBA" id="ARBA00022989"/>
    </source>
</evidence>
<evidence type="ECO:0000256" key="4">
    <source>
        <dbReference type="ARBA" id="ARBA00022824"/>
    </source>
</evidence>
<dbReference type="OrthoDB" id="5579088at2759"/>
<feature type="transmembrane region" description="Helical" evidence="10">
    <location>
        <begin position="309"/>
        <end position="326"/>
    </location>
</feature>
<dbReference type="GO" id="GO:0140042">
    <property type="term" value="P:lipid droplet formation"/>
    <property type="evidence" value="ECO:0007669"/>
    <property type="project" value="UniProtKB-UniRule"/>
</dbReference>
<keyword evidence="5 8" id="KW-1133">Transmembrane helix</keyword>
<evidence type="ECO:0000256" key="10">
    <source>
        <dbReference type="SAM" id="Phobius"/>
    </source>
</evidence>
<keyword evidence="6" id="KW-0443">Lipid metabolism</keyword>
<accession>A0A168B9N0</accession>
<dbReference type="InterPro" id="IPR046400">
    <property type="entry name" value="SCS3"/>
</dbReference>
<gene>
    <name evidence="8" type="primary">SCS3</name>
    <name evidence="8" type="synonym">FIT2B</name>
    <name evidence="11" type="ORF">AAL_05109</name>
</gene>
<comment type="caution">
    <text evidence="11">The sequence shown here is derived from an EMBL/GenBank/DDBJ whole genome shotgun (WGS) entry which is preliminary data.</text>
</comment>
<sequence length="341" mass="36660">MVATRRGASLGAKSSDMTPSTSPAPPSSSSSPPRNSPFLPTPTERLVLAALPLILLFGTVFSAISPQTRGAAYDAVSQSHSQDPGAAPSYFARKSNIFNVVFVKRGWGWTTFAFYFFLLTHPSFGGGGGGLDVTPRRLRAVLRWVAVTGWWFFVTQWCFGAPLIDRGFRWTGGKCDVVQQEVDMGDADIGHVFTAVACKAAGGRWSGGHDISGHVFLLVLSTTFLLQELGWSVGRWSSRSNEERCVVMPDGALKSASVETDSDLAGSGRRSEGQYALGIGGKTTLGVVGLNLWMLLMTAIYFHTWFEKLTGLLTALAGIYGVYNLPRFLPIARSVLGLPGV</sequence>
<keyword evidence="8" id="KW-0444">Lipid biosynthesis</keyword>
<proteinExistence type="inferred from homology"/>
<evidence type="ECO:0000313" key="11">
    <source>
        <dbReference type="EMBL" id="KZZ94998.1"/>
    </source>
</evidence>
<comment type="function">
    <text evidence="8">Fatty acyl-coenzyme A (CoA) diphosphatase that hydrolyzes fatty acyl-CoA to yield acyl-4'-phosphopantetheine and adenosine 3',5'-bisphosphate. Preferentially hydrolyzes unsaturated long-chain acyl-CoA substrates in the endoplasmic reticulum (ER) lumen. This catalytic activity is required for maintaining ER structure and for lipid droplets (LDs) biogenesis, which are lipid storage organelles involved in maintaining lipid and energy homeostasis. May directly bind to diacylglycerol (DAGs) and triacylglycerol, which is also important for LD biogenesis. May support directional budding of nacent LDs from the ER into the cytosol by reducing DAG levels at sites of LD formation. May play a role in the regulation of cell morphology and cytoskeletal organization. Involved in phospholipid biosynthesis.</text>
</comment>
<evidence type="ECO:0000256" key="9">
    <source>
        <dbReference type="SAM" id="MobiDB-lite"/>
    </source>
</evidence>
<dbReference type="GO" id="GO:0005789">
    <property type="term" value="C:endoplasmic reticulum membrane"/>
    <property type="evidence" value="ECO:0007669"/>
    <property type="project" value="UniProtKB-SubCell"/>
</dbReference>
<dbReference type="GO" id="GO:0008654">
    <property type="term" value="P:phospholipid biosynthetic process"/>
    <property type="evidence" value="ECO:0007669"/>
    <property type="project" value="UniProtKB-KW"/>
</dbReference>
<dbReference type="Proteomes" id="UP000078544">
    <property type="component" value="Unassembled WGS sequence"/>
</dbReference>
<dbReference type="Pfam" id="PF10261">
    <property type="entry name" value="FIT"/>
    <property type="match status" value="1"/>
</dbReference>
<keyword evidence="7 8" id="KW-0472">Membrane</keyword>
<keyword evidence="3 8" id="KW-0378">Hydrolase</keyword>